<keyword evidence="1" id="KW-0472">Membrane</keyword>
<protein>
    <submittedName>
        <fullName evidence="2">Uncharacterized protein</fullName>
    </submittedName>
</protein>
<keyword evidence="1" id="KW-1133">Transmembrane helix</keyword>
<sequence length="141" mass="16544">MTEEQAKKMLKSMRIMARVEFEVIGLRILIMFCFEFQLCLVYVQRYTKALSRTQRSSLVEKTRQKPPHIIQAMNRHYGEDPIHVGCGISIEKNDTPKVVSYIVCQRFFLSSHVNNFDCDAPPFSVKELKQHCMQNWNIDTN</sequence>
<dbReference type="Proteomes" id="UP000030748">
    <property type="component" value="Unassembled WGS sequence"/>
</dbReference>
<organism evidence="2 3">
    <name type="scientific">Erythranthe guttata</name>
    <name type="common">Yellow monkey flower</name>
    <name type="synonym">Mimulus guttatus</name>
    <dbReference type="NCBI Taxonomy" id="4155"/>
    <lineage>
        <taxon>Eukaryota</taxon>
        <taxon>Viridiplantae</taxon>
        <taxon>Streptophyta</taxon>
        <taxon>Embryophyta</taxon>
        <taxon>Tracheophyta</taxon>
        <taxon>Spermatophyta</taxon>
        <taxon>Magnoliopsida</taxon>
        <taxon>eudicotyledons</taxon>
        <taxon>Gunneridae</taxon>
        <taxon>Pentapetalae</taxon>
        <taxon>asterids</taxon>
        <taxon>lamiids</taxon>
        <taxon>Lamiales</taxon>
        <taxon>Phrymaceae</taxon>
        <taxon>Erythranthe</taxon>
    </lineage>
</organism>
<dbReference type="EMBL" id="KI630424">
    <property type="protein sequence ID" value="EYU40141.1"/>
    <property type="molecule type" value="Genomic_DNA"/>
</dbReference>
<gene>
    <name evidence="2" type="ORF">MIMGU_mgv11b017117mg</name>
</gene>
<dbReference type="STRING" id="4155.A0A022RIX6"/>
<evidence type="ECO:0000313" key="2">
    <source>
        <dbReference type="EMBL" id="EYU40141.1"/>
    </source>
</evidence>
<proteinExistence type="predicted"/>
<keyword evidence="3" id="KW-1185">Reference proteome</keyword>
<reference evidence="2 3" key="1">
    <citation type="journal article" date="2013" name="Proc. Natl. Acad. Sci. U.S.A.">
        <title>Fine-scale variation in meiotic recombination in Mimulus inferred from population shotgun sequencing.</title>
        <authorList>
            <person name="Hellsten U."/>
            <person name="Wright K.M."/>
            <person name="Jenkins J."/>
            <person name="Shu S."/>
            <person name="Yuan Y."/>
            <person name="Wessler S.R."/>
            <person name="Schmutz J."/>
            <person name="Willis J.H."/>
            <person name="Rokhsar D.S."/>
        </authorList>
    </citation>
    <scope>NUCLEOTIDE SEQUENCE [LARGE SCALE GENOMIC DNA]</scope>
    <source>
        <strain evidence="3">cv. DUN x IM62</strain>
    </source>
</reference>
<evidence type="ECO:0000256" key="1">
    <source>
        <dbReference type="SAM" id="Phobius"/>
    </source>
</evidence>
<keyword evidence="1" id="KW-0812">Transmembrane</keyword>
<feature type="transmembrane region" description="Helical" evidence="1">
    <location>
        <begin position="21"/>
        <end position="43"/>
    </location>
</feature>
<name>A0A022RIX6_ERYGU</name>
<accession>A0A022RIX6</accession>
<dbReference type="AlphaFoldDB" id="A0A022RIX6"/>
<evidence type="ECO:0000313" key="3">
    <source>
        <dbReference type="Proteomes" id="UP000030748"/>
    </source>
</evidence>